<reference evidence="17" key="1">
    <citation type="submission" date="2022-03" db="EMBL/GenBank/DDBJ databases">
        <authorList>
            <person name="Martin H S."/>
        </authorList>
    </citation>
    <scope>NUCLEOTIDE SEQUENCE</scope>
</reference>
<keyword evidence="12 14" id="KW-0119">Carbohydrate metabolism</keyword>
<comment type="catalytic activity">
    <reaction evidence="1 14">
        <text>alpha-D-galactose 1-phosphate + UDP-alpha-D-glucose = alpha-D-glucose 1-phosphate + UDP-alpha-D-galactose</text>
        <dbReference type="Rhea" id="RHEA:13989"/>
        <dbReference type="ChEBI" id="CHEBI:58336"/>
        <dbReference type="ChEBI" id="CHEBI:58601"/>
        <dbReference type="ChEBI" id="CHEBI:58885"/>
        <dbReference type="ChEBI" id="CHEBI:66914"/>
        <dbReference type="EC" id="2.7.7.12"/>
    </reaction>
</comment>
<evidence type="ECO:0000313" key="17">
    <source>
        <dbReference type="EMBL" id="CAH2065017.1"/>
    </source>
</evidence>
<evidence type="ECO:0000256" key="4">
    <source>
        <dbReference type="ARBA" id="ARBA00010951"/>
    </source>
</evidence>
<comment type="similarity">
    <text evidence="4 14">Belongs to the galactose-1-phosphate uridylyltransferase type 1 family.</text>
</comment>
<dbReference type="SUPFAM" id="SSF54197">
    <property type="entry name" value="HIT-like"/>
    <property type="match status" value="2"/>
</dbReference>
<keyword evidence="11 14" id="KW-0299">Galactose metabolism</keyword>
<dbReference type="SUPFAM" id="SSF57716">
    <property type="entry name" value="Glucocorticoid receptor-like (DNA-binding domain)"/>
    <property type="match status" value="1"/>
</dbReference>
<feature type="region of interest" description="Disordered" evidence="15">
    <location>
        <begin position="374"/>
        <end position="432"/>
    </location>
</feature>
<feature type="domain" description="THAP-type" evidence="16">
    <location>
        <begin position="1"/>
        <end position="86"/>
    </location>
</feature>
<dbReference type="InterPro" id="IPR005849">
    <property type="entry name" value="GalP_Utransf_N"/>
</dbReference>
<proteinExistence type="inferred from homology"/>
<name>A0ABN8ISF5_9NEOP</name>
<dbReference type="Pfam" id="PF01087">
    <property type="entry name" value="GalP_UDP_transf"/>
    <property type="match status" value="1"/>
</dbReference>
<dbReference type="InterPro" id="IPR005850">
    <property type="entry name" value="GalP_Utransf_C"/>
</dbReference>
<keyword evidence="8 13" id="KW-0863">Zinc-finger</keyword>
<evidence type="ECO:0000256" key="12">
    <source>
        <dbReference type="ARBA" id="ARBA00023277"/>
    </source>
</evidence>
<evidence type="ECO:0000256" key="10">
    <source>
        <dbReference type="ARBA" id="ARBA00023125"/>
    </source>
</evidence>
<evidence type="ECO:0000256" key="7">
    <source>
        <dbReference type="ARBA" id="ARBA00022723"/>
    </source>
</evidence>
<feature type="compositionally biased region" description="Polar residues" evidence="15">
    <location>
        <begin position="234"/>
        <end position="248"/>
    </location>
</feature>
<evidence type="ECO:0000313" key="18">
    <source>
        <dbReference type="Proteomes" id="UP000837857"/>
    </source>
</evidence>
<evidence type="ECO:0000256" key="11">
    <source>
        <dbReference type="ARBA" id="ARBA00023144"/>
    </source>
</evidence>
<evidence type="ECO:0000256" key="3">
    <source>
        <dbReference type="ARBA" id="ARBA00004947"/>
    </source>
</evidence>
<evidence type="ECO:0000256" key="5">
    <source>
        <dbReference type="ARBA" id="ARBA00022679"/>
    </source>
</evidence>
<dbReference type="PANTHER" id="PTHR11943:SF1">
    <property type="entry name" value="GALACTOSE-1-PHOSPHATE URIDYLYLTRANSFERASE"/>
    <property type="match status" value="1"/>
</dbReference>
<dbReference type="InterPro" id="IPR036265">
    <property type="entry name" value="HIT-like_sf"/>
</dbReference>
<dbReference type="EMBL" id="OW152842">
    <property type="protein sequence ID" value="CAH2065017.1"/>
    <property type="molecule type" value="Genomic_DNA"/>
</dbReference>
<comment type="cofactor">
    <cofactor evidence="2">
        <name>Zn(2+)</name>
        <dbReference type="ChEBI" id="CHEBI:29105"/>
    </cofactor>
</comment>
<dbReference type="SMART" id="SM00980">
    <property type="entry name" value="THAP"/>
    <property type="match status" value="1"/>
</dbReference>
<comment type="pathway">
    <text evidence="3 14">Carbohydrate metabolism; galactose metabolism.</text>
</comment>
<evidence type="ECO:0000256" key="8">
    <source>
        <dbReference type="ARBA" id="ARBA00022771"/>
    </source>
</evidence>
<evidence type="ECO:0000256" key="1">
    <source>
        <dbReference type="ARBA" id="ARBA00001107"/>
    </source>
</evidence>
<evidence type="ECO:0000256" key="14">
    <source>
        <dbReference type="RuleBase" id="RU000506"/>
    </source>
</evidence>
<protein>
    <recommendedName>
        <fullName evidence="14">Galactose-1-phosphate uridylyltransferase</fullName>
        <ecNumber evidence="14">2.7.7.12</ecNumber>
    </recommendedName>
</protein>
<dbReference type="SMART" id="SM00692">
    <property type="entry name" value="DM3"/>
    <property type="match status" value="1"/>
</dbReference>
<dbReference type="InterPro" id="IPR019779">
    <property type="entry name" value="GalP_UDPtransf1_His-AS"/>
</dbReference>
<keyword evidence="6 14" id="KW-0548">Nucleotidyltransferase</keyword>
<dbReference type="EC" id="2.7.7.12" evidence="14"/>
<feature type="region of interest" description="Disordered" evidence="15">
    <location>
        <begin position="321"/>
        <end position="344"/>
    </location>
</feature>
<feature type="non-terminal residue" evidence="17">
    <location>
        <position position="851"/>
    </location>
</feature>
<feature type="compositionally biased region" description="Polar residues" evidence="15">
    <location>
        <begin position="398"/>
        <end position="426"/>
    </location>
</feature>
<keyword evidence="7 14" id="KW-0479">Metal-binding</keyword>
<evidence type="ECO:0000256" key="9">
    <source>
        <dbReference type="ARBA" id="ARBA00022833"/>
    </source>
</evidence>
<dbReference type="Pfam" id="PF02744">
    <property type="entry name" value="GalP_UDP_tr_C"/>
    <property type="match status" value="1"/>
</dbReference>
<keyword evidence="10 13" id="KW-0238">DNA-binding</keyword>
<feature type="region of interest" description="Disordered" evidence="15">
    <location>
        <begin position="528"/>
        <end position="561"/>
    </location>
</feature>
<dbReference type="Pfam" id="PF05485">
    <property type="entry name" value="THAP"/>
    <property type="match status" value="1"/>
</dbReference>
<evidence type="ECO:0000256" key="15">
    <source>
        <dbReference type="SAM" id="MobiDB-lite"/>
    </source>
</evidence>
<feature type="compositionally biased region" description="Basic and acidic residues" evidence="15">
    <location>
        <begin position="374"/>
        <end position="384"/>
    </location>
</feature>
<gene>
    <name evidence="17" type="ORF">IPOD504_LOCUS13002</name>
</gene>
<dbReference type="PANTHER" id="PTHR11943">
    <property type="entry name" value="GALACTOSE-1-PHOSPHATE URIDYLYLTRANSFERASE"/>
    <property type="match status" value="1"/>
</dbReference>
<dbReference type="Gene3D" id="3.30.428.10">
    <property type="entry name" value="HIT-like"/>
    <property type="match status" value="2"/>
</dbReference>
<dbReference type="PROSITE" id="PS00117">
    <property type="entry name" value="GAL_P_UDP_TRANSF_I"/>
    <property type="match status" value="1"/>
</dbReference>
<evidence type="ECO:0000256" key="2">
    <source>
        <dbReference type="ARBA" id="ARBA00001947"/>
    </source>
</evidence>
<evidence type="ECO:0000256" key="6">
    <source>
        <dbReference type="ARBA" id="ARBA00022695"/>
    </source>
</evidence>
<dbReference type="InterPro" id="IPR006612">
    <property type="entry name" value="THAP_Znf"/>
</dbReference>
<dbReference type="CDD" id="cd00608">
    <property type="entry name" value="GalT"/>
    <property type="match status" value="1"/>
</dbReference>
<evidence type="ECO:0000256" key="13">
    <source>
        <dbReference type="PROSITE-ProRule" id="PRU00309"/>
    </source>
</evidence>
<feature type="compositionally biased region" description="Basic and acidic residues" evidence="15">
    <location>
        <begin position="321"/>
        <end position="341"/>
    </location>
</feature>
<dbReference type="NCBIfam" id="TIGR00209">
    <property type="entry name" value="galT_1"/>
    <property type="match status" value="1"/>
</dbReference>
<dbReference type="Proteomes" id="UP000837857">
    <property type="component" value="Chromosome 30"/>
</dbReference>
<organism evidence="17 18">
    <name type="scientific">Iphiclides podalirius</name>
    <name type="common">scarce swallowtail</name>
    <dbReference type="NCBI Taxonomy" id="110791"/>
    <lineage>
        <taxon>Eukaryota</taxon>
        <taxon>Metazoa</taxon>
        <taxon>Ecdysozoa</taxon>
        <taxon>Arthropoda</taxon>
        <taxon>Hexapoda</taxon>
        <taxon>Insecta</taxon>
        <taxon>Pterygota</taxon>
        <taxon>Neoptera</taxon>
        <taxon>Endopterygota</taxon>
        <taxon>Lepidoptera</taxon>
        <taxon>Glossata</taxon>
        <taxon>Ditrysia</taxon>
        <taxon>Papilionoidea</taxon>
        <taxon>Papilionidae</taxon>
        <taxon>Papilioninae</taxon>
        <taxon>Iphiclides</taxon>
    </lineage>
</organism>
<evidence type="ECO:0000259" key="16">
    <source>
        <dbReference type="PROSITE" id="PS50950"/>
    </source>
</evidence>
<sequence length="851" mass="95994">MPSVNTCCVPGCSEMSASTRILHSFPNPMKDHKRFHTWISNIGAPELAGLTNETIYKCRRVCHAHFERKYWCRYERISKVAIPTLNILHIEDKYNPDVALKSGEAPSFSSFNTREMALCESQLDSALPQIKREVSSPCSEGEVSPEKKPKLEPNGDVYGLKKVFKMGKTNAEKCKSYYYRKKAAKEAEKIRQGLSVKRPTRKTGAERTRACRLRKRMTGILSVPSTSNPPPASVVTNRPDVSTVSSNGVADHDVDTREMALCESQLDSALPQIKREVSSPCSEHRMSPEPNEDIYGLKKVSTTEMALCESQLDSALPRIKREVPSPEESRLSPEMKPKLEPNGDVYGLNKVDTGEMALCESQLDSALPQIKREVSSPCSEDRMSPEPNEDIYGLNKDPPTTSILGSRSQLSPIDNTTINTPSTSKVSEMPSRNAVKCKNYRNRKKSANVKIKKPLTSAERSRMYRLRKKQLAQGIKSSLNEVCTPPTFNSLMTSEQSPQPVTKEHQHLRYNPLKDEWILVSPHRCLRPWSGQTEEPPDDPPPDPNNPLRAGSVRANGKRNPDYTSTYVFPNDFPALLQGIPGPPAPDHPLFQAAPAEGTCRVMCFHPDSAMTIPLMSVEEILAVIDEWVAQLKELGRRFKWVQIFENKGAIMGCSNPHPHCQIWASGFLPNEPRIKDRCQREYYKKHGTNMLADYVQEELKKKERIVIENSEWVALVPYWAAWPYETMVLPKNGRTQRMSDLSAEQKRGLAEIMKHLNTKYDNLFQCSFPYSMGWHGAPTGPCTSSGDSPHWLLHALYLPPLLRSATVRKFMVGYEMLAQPQRDLTPEQAAARLRGCDHLVHYKNRKNAKQ</sequence>
<feature type="region of interest" description="Disordered" evidence="15">
    <location>
        <begin position="221"/>
        <end position="249"/>
    </location>
</feature>
<accession>A0ABN8ISF5</accession>
<keyword evidence="9" id="KW-0862">Zinc</keyword>
<dbReference type="InterPro" id="IPR001937">
    <property type="entry name" value="GalP_UDPtransf1"/>
</dbReference>
<dbReference type="PROSITE" id="PS50950">
    <property type="entry name" value="ZF_THAP"/>
    <property type="match status" value="1"/>
</dbReference>
<dbReference type="NCBIfam" id="NF008724">
    <property type="entry name" value="PRK11720.1"/>
    <property type="match status" value="1"/>
</dbReference>
<keyword evidence="18" id="KW-1185">Reference proteome</keyword>
<keyword evidence="5 14" id="KW-0808">Transferase</keyword>